<dbReference type="Gene3D" id="1.20.58.340">
    <property type="entry name" value="Magnesium transport protein CorA, transmembrane region"/>
    <property type="match status" value="2"/>
</dbReference>
<keyword evidence="11" id="KW-0175">Coiled coil</keyword>
<keyword evidence="7" id="KW-0862">Zinc</keyword>
<keyword evidence="3" id="KW-0813">Transport</keyword>
<dbReference type="SUPFAM" id="SSF143865">
    <property type="entry name" value="CorA soluble domain-like"/>
    <property type="match status" value="1"/>
</dbReference>
<evidence type="ECO:0000256" key="8">
    <source>
        <dbReference type="ARBA" id="ARBA00022989"/>
    </source>
</evidence>
<keyword evidence="8 12" id="KW-1133">Transmembrane helix</keyword>
<dbReference type="GO" id="GO:0050897">
    <property type="term" value="F:cobalt ion binding"/>
    <property type="evidence" value="ECO:0007669"/>
    <property type="project" value="TreeGrafter"/>
</dbReference>
<evidence type="ECO:0000313" key="14">
    <source>
        <dbReference type="Proteomes" id="UP000599578"/>
    </source>
</evidence>
<dbReference type="EMBL" id="BMLT01000009">
    <property type="protein sequence ID" value="GGO85819.1"/>
    <property type="molecule type" value="Genomic_DNA"/>
</dbReference>
<keyword evidence="4" id="KW-1003">Cell membrane</keyword>
<dbReference type="GO" id="GO:0005886">
    <property type="term" value="C:plasma membrane"/>
    <property type="evidence" value="ECO:0007669"/>
    <property type="project" value="UniProtKB-SubCell"/>
</dbReference>
<evidence type="ECO:0000256" key="11">
    <source>
        <dbReference type="SAM" id="Coils"/>
    </source>
</evidence>
<dbReference type="Gene3D" id="3.30.460.20">
    <property type="entry name" value="CorA soluble domain-like"/>
    <property type="match status" value="1"/>
</dbReference>
<dbReference type="Proteomes" id="UP000599578">
    <property type="component" value="Unassembled WGS sequence"/>
</dbReference>
<accession>A0A918DWK1</accession>
<sequence>MEVLSGPEGLIYGFVFDRRGGARALAWNEVGDWSPEQGVLWLHFDYTEEAAQHWLRECSGLDPLVANALLTEDTRPRTTVVDNGLLVALRGVNLNPQANPEDMVSIRLYVSDALVVSTRKRRLLSVADMVGQMQVGRGPRSSAEFLLELADRLVDRMSDTVDEFEDRVADLEEQVLHSGDGGLRQPLAQLRRQTIGLRRYLAPEREALVRMASEPLDWLDEGFRLRMREVSDRLVRHIEDLDAVRERAAVTQEELLSRLSDQLNSRLYVLSLVAAIFLPLGFLTGLLGVNVGGIPGADNPRAFVEFSILLLILVALQVWIFRRKRWL</sequence>
<gene>
    <name evidence="13" type="ORF">GCM10011348_35250</name>
</gene>
<evidence type="ECO:0000256" key="12">
    <source>
        <dbReference type="SAM" id="Phobius"/>
    </source>
</evidence>
<dbReference type="GO" id="GO:0015095">
    <property type="term" value="F:magnesium ion transmembrane transporter activity"/>
    <property type="evidence" value="ECO:0007669"/>
    <property type="project" value="TreeGrafter"/>
</dbReference>
<protein>
    <submittedName>
        <fullName evidence="13">Zinc transporter ZntB</fullName>
    </submittedName>
</protein>
<keyword evidence="5" id="KW-0997">Cell inner membrane</keyword>
<dbReference type="InterPro" id="IPR045863">
    <property type="entry name" value="CorA_TM1_TM2"/>
</dbReference>
<evidence type="ECO:0000256" key="10">
    <source>
        <dbReference type="ARBA" id="ARBA00023136"/>
    </source>
</evidence>
<evidence type="ECO:0000256" key="3">
    <source>
        <dbReference type="ARBA" id="ARBA00022448"/>
    </source>
</evidence>
<feature type="transmembrane region" description="Helical" evidence="12">
    <location>
        <begin position="267"/>
        <end position="290"/>
    </location>
</feature>
<evidence type="ECO:0000256" key="2">
    <source>
        <dbReference type="ARBA" id="ARBA00009765"/>
    </source>
</evidence>
<name>A0A918DWK1_9GAMM</name>
<dbReference type="PANTHER" id="PTHR46494">
    <property type="entry name" value="CORA FAMILY METAL ION TRANSPORTER (EUROFUNG)"/>
    <property type="match status" value="1"/>
</dbReference>
<evidence type="ECO:0000256" key="1">
    <source>
        <dbReference type="ARBA" id="ARBA00004651"/>
    </source>
</evidence>
<evidence type="ECO:0000256" key="4">
    <source>
        <dbReference type="ARBA" id="ARBA00022475"/>
    </source>
</evidence>
<evidence type="ECO:0000256" key="7">
    <source>
        <dbReference type="ARBA" id="ARBA00022833"/>
    </source>
</evidence>
<feature type="transmembrane region" description="Helical" evidence="12">
    <location>
        <begin position="302"/>
        <end position="321"/>
    </location>
</feature>
<dbReference type="SUPFAM" id="SSF144083">
    <property type="entry name" value="Magnesium transport protein CorA, transmembrane region"/>
    <property type="match status" value="1"/>
</dbReference>
<comment type="caution">
    <text evidence="13">The sequence shown here is derived from an EMBL/GenBank/DDBJ whole genome shotgun (WGS) entry which is preliminary data.</text>
</comment>
<evidence type="ECO:0000256" key="5">
    <source>
        <dbReference type="ARBA" id="ARBA00022519"/>
    </source>
</evidence>
<dbReference type="NCBIfam" id="NF007092">
    <property type="entry name" value="PRK09546.1"/>
    <property type="match status" value="1"/>
</dbReference>
<dbReference type="RefSeq" id="WP_188861919.1">
    <property type="nucleotide sequence ID" value="NZ_BMLT01000009.1"/>
</dbReference>
<comment type="similarity">
    <text evidence="2">Belongs to the CorA metal ion transporter (MIT) (TC 1.A.35) family.</text>
</comment>
<evidence type="ECO:0000256" key="9">
    <source>
        <dbReference type="ARBA" id="ARBA00023065"/>
    </source>
</evidence>
<keyword evidence="14" id="KW-1185">Reference proteome</keyword>
<reference evidence="13 14" key="1">
    <citation type="journal article" date="2014" name="Int. J. Syst. Evol. Microbiol.">
        <title>Complete genome sequence of Corynebacterium casei LMG S-19264T (=DSM 44701T), isolated from a smear-ripened cheese.</title>
        <authorList>
            <consortium name="US DOE Joint Genome Institute (JGI-PGF)"/>
            <person name="Walter F."/>
            <person name="Albersmeier A."/>
            <person name="Kalinowski J."/>
            <person name="Ruckert C."/>
        </authorList>
    </citation>
    <scope>NUCLEOTIDE SEQUENCE [LARGE SCALE GENOMIC DNA]</scope>
    <source>
        <strain evidence="13 14">CGMCC 1.7286</strain>
    </source>
</reference>
<dbReference type="AlphaFoldDB" id="A0A918DWK1"/>
<feature type="coiled-coil region" evidence="11">
    <location>
        <begin position="147"/>
        <end position="174"/>
    </location>
</feature>
<dbReference type="CDD" id="cd12833">
    <property type="entry name" value="ZntB-like_1"/>
    <property type="match status" value="1"/>
</dbReference>
<dbReference type="GO" id="GO:0000287">
    <property type="term" value="F:magnesium ion binding"/>
    <property type="evidence" value="ECO:0007669"/>
    <property type="project" value="TreeGrafter"/>
</dbReference>
<evidence type="ECO:0000313" key="13">
    <source>
        <dbReference type="EMBL" id="GGO85819.1"/>
    </source>
</evidence>
<dbReference type="InterPro" id="IPR002523">
    <property type="entry name" value="MgTranspt_CorA/ZnTranspt_ZntB"/>
</dbReference>
<evidence type="ECO:0000256" key="6">
    <source>
        <dbReference type="ARBA" id="ARBA00022692"/>
    </source>
</evidence>
<proteinExistence type="inferred from homology"/>
<dbReference type="GO" id="GO:0015087">
    <property type="term" value="F:cobalt ion transmembrane transporter activity"/>
    <property type="evidence" value="ECO:0007669"/>
    <property type="project" value="TreeGrafter"/>
</dbReference>
<dbReference type="Pfam" id="PF01544">
    <property type="entry name" value="CorA"/>
    <property type="match status" value="1"/>
</dbReference>
<comment type="subcellular location">
    <subcellularLocation>
        <location evidence="1">Cell membrane</location>
        <topology evidence="1">Multi-pass membrane protein</topology>
    </subcellularLocation>
</comment>
<keyword evidence="6 12" id="KW-0812">Transmembrane</keyword>
<dbReference type="PANTHER" id="PTHR46494:SF3">
    <property type="entry name" value="ZINC TRANSPORT PROTEIN ZNTB"/>
    <property type="match status" value="1"/>
</dbReference>
<organism evidence="13 14">
    <name type="scientific">Marinobacterium nitratireducens</name>
    <dbReference type="NCBI Taxonomy" id="518897"/>
    <lineage>
        <taxon>Bacteria</taxon>
        <taxon>Pseudomonadati</taxon>
        <taxon>Pseudomonadota</taxon>
        <taxon>Gammaproteobacteria</taxon>
        <taxon>Oceanospirillales</taxon>
        <taxon>Oceanospirillaceae</taxon>
        <taxon>Marinobacterium</taxon>
    </lineage>
</organism>
<dbReference type="InterPro" id="IPR045861">
    <property type="entry name" value="CorA_cytoplasmic_dom"/>
</dbReference>
<keyword evidence="10 12" id="KW-0472">Membrane</keyword>
<keyword evidence="9" id="KW-0406">Ion transport</keyword>